<evidence type="ECO:0000256" key="2">
    <source>
        <dbReference type="ARBA" id="ARBA00004370"/>
    </source>
</evidence>
<dbReference type="SUPFAM" id="SSF48264">
    <property type="entry name" value="Cytochrome P450"/>
    <property type="match status" value="1"/>
</dbReference>
<dbReference type="FunFam" id="1.10.630.10:FF:000158">
    <property type="entry name" value="Cytochrome P450, putative (Eurofung)"/>
    <property type="match status" value="1"/>
</dbReference>
<dbReference type="PRINTS" id="PR00385">
    <property type="entry name" value="P450"/>
</dbReference>
<evidence type="ECO:0000256" key="9">
    <source>
        <dbReference type="ARBA" id="ARBA00023004"/>
    </source>
</evidence>
<dbReference type="OrthoDB" id="1470350at2759"/>
<evidence type="ECO:0000256" key="11">
    <source>
        <dbReference type="ARBA" id="ARBA00023136"/>
    </source>
</evidence>
<dbReference type="GO" id="GO:0016020">
    <property type="term" value="C:membrane"/>
    <property type="evidence" value="ECO:0007669"/>
    <property type="project" value="UniProtKB-SubCell"/>
</dbReference>
<keyword evidence="10" id="KW-0503">Monooxygenase</keyword>
<dbReference type="Pfam" id="PF00067">
    <property type="entry name" value="p450"/>
    <property type="match status" value="1"/>
</dbReference>
<evidence type="ECO:0000256" key="10">
    <source>
        <dbReference type="ARBA" id="ARBA00023033"/>
    </source>
</evidence>
<evidence type="ECO:0000256" key="6">
    <source>
        <dbReference type="ARBA" id="ARBA00022723"/>
    </source>
</evidence>
<evidence type="ECO:0000256" key="12">
    <source>
        <dbReference type="PIRSR" id="PIRSR602401-1"/>
    </source>
</evidence>
<dbReference type="CDD" id="cd11058">
    <property type="entry name" value="CYP60B-like"/>
    <property type="match status" value="1"/>
</dbReference>
<proteinExistence type="inferred from homology"/>
<protein>
    <submittedName>
        <fullName evidence="14">Cytochrome P450</fullName>
    </submittedName>
</protein>
<evidence type="ECO:0000313" key="14">
    <source>
        <dbReference type="EMBL" id="RPB08334.1"/>
    </source>
</evidence>
<organism evidence="14 15">
    <name type="scientific">Morchella conica CCBAS932</name>
    <dbReference type="NCBI Taxonomy" id="1392247"/>
    <lineage>
        <taxon>Eukaryota</taxon>
        <taxon>Fungi</taxon>
        <taxon>Dikarya</taxon>
        <taxon>Ascomycota</taxon>
        <taxon>Pezizomycotina</taxon>
        <taxon>Pezizomycetes</taxon>
        <taxon>Pezizales</taxon>
        <taxon>Morchellaceae</taxon>
        <taxon>Morchella</taxon>
    </lineage>
</organism>
<keyword evidence="9 12" id="KW-0408">Iron</keyword>
<dbReference type="InParanoid" id="A0A3N4KCT4"/>
<evidence type="ECO:0000313" key="15">
    <source>
        <dbReference type="Proteomes" id="UP000277580"/>
    </source>
</evidence>
<keyword evidence="5 13" id="KW-0812">Transmembrane</keyword>
<evidence type="ECO:0000256" key="13">
    <source>
        <dbReference type="SAM" id="Phobius"/>
    </source>
</evidence>
<dbReference type="InterPro" id="IPR050121">
    <property type="entry name" value="Cytochrome_P450_monoxygenase"/>
</dbReference>
<dbReference type="InterPro" id="IPR002401">
    <property type="entry name" value="Cyt_P450_E_grp-I"/>
</dbReference>
<comment type="similarity">
    <text evidence="3">Belongs to the cytochrome P450 family.</text>
</comment>
<dbReference type="Proteomes" id="UP000277580">
    <property type="component" value="Unassembled WGS sequence"/>
</dbReference>
<dbReference type="PRINTS" id="PR00463">
    <property type="entry name" value="EP450I"/>
</dbReference>
<gene>
    <name evidence="14" type="ORF">P167DRAFT_549086</name>
</gene>
<evidence type="ECO:0000256" key="8">
    <source>
        <dbReference type="ARBA" id="ARBA00023002"/>
    </source>
</evidence>
<dbReference type="GO" id="GO:0020037">
    <property type="term" value="F:heme binding"/>
    <property type="evidence" value="ECO:0007669"/>
    <property type="project" value="InterPro"/>
</dbReference>
<dbReference type="GO" id="GO:0016705">
    <property type="term" value="F:oxidoreductase activity, acting on paired donors, with incorporation or reduction of molecular oxygen"/>
    <property type="evidence" value="ECO:0007669"/>
    <property type="project" value="InterPro"/>
</dbReference>
<dbReference type="InterPro" id="IPR001128">
    <property type="entry name" value="Cyt_P450"/>
</dbReference>
<evidence type="ECO:0000256" key="7">
    <source>
        <dbReference type="ARBA" id="ARBA00022989"/>
    </source>
</evidence>
<dbReference type="GO" id="GO:0005506">
    <property type="term" value="F:iron ion binding"/>
    <property type="evidence" value="ECO:0007669"/>
    <property type="project" value="InterPro"/>
</dbReference>
<evidence type="ECO:0000256" key="4">
    <source>
        <dbReference type="ARBA" id="ARBA00022617"/>
    </source>
</evidence>
<feature type="binding site" description="axial binding residue" evidence="12">
    <location>
        <position position="442"/>
    </location>
    <ligand>
        <name>heme</name>
        <dbReference type="ChEBI" id="CHEBI:30413"/>
    </ligand>
    <ligandPart>
        <name>Fe</name>
        <dbReference type="ChEBI" id="CHEBI:18248"/>
    </ligandPart>
</feature>
<keyword evidence="15" id="KW-1185">Reference proteome</keyword>
<keyword evidence="7 13" id="KW-1133">Transmembrane helix</keyword>
<keyword evidence="11 13" id="KW-0472">Membrane</keyword>
<evidence type="ECO:0000256" key="1">
    <source>
        <dbReference type="ARBA" id="ARBA00001971"/>
    </source>
</evidence>
<comment type="subcellular location">
    <subcellularLocation>
        <location evidence="2">Membrane</location>
    </subcellularLocation>
</comment>
<comment type="cofactor">
    <cofactor evidence="1 12">
        <name>heme</name>
        <dbReference type="ChEBI" id="CHEBI:30413"/>
    </cofactor>
</comment>
<accession>A0A3N4KCT4</accession>
<keyword evidence="6 12" id="KW-0479">Metal-binding</keyword>
<evidence type="ECO:0000256" key="5">
    <source>
        <dbReference type="ARBA" id="ARBA00022692"/>
    </source>
</evidence>
<dbReference type="PANTHER" id="PTHR24305">
    <property type="entry name" value="CYTOCHROME P450"/>
    <property type="match status" value="1"/>
</dbReference>
<evidence type="ECO:0000256" key="3">
    <source>
        <dbReference type="ARBA" id="ARBA00010617"/>
    </source>
</evidence>
<name>A0A3N4KCT4_9PEZI</name>
<dbReference type="Gene3D" id="1.10.630.10">
    <property type="entry name" value="Cytochrome P450"/>
    <property type="match status" value="1"/>
</dbReference>
<dbReference type="GO" id="GO:0004497">
    <property type="term" value="F:monooxygenase activity"/>
    <property type="evidence" value="ECO:0007669"/>
    <property type="project" value="UniProtKB-KW"/>
</dbReference>
<sequence>MGSTLSRLEVFTPYLTYPNLLSLAAAYCALYLVVEAFYNLFINPNSIYPGPKLAAVTKHWISVPWVAGNYPLIIKGLHEKYGPVVRIGPNELSYSSASSWKDIYGHVGGRKVFTKSSFYNDGTEPSVVSERDPHKHGRLRRLLSNGFSARSLAEQEPVVHQFVDKFIMQINKHVTNPKGDDMVKWYTFVAFDIIGDLAFGDPFGSLEDGKTHFWVENVSKGVAAGKWIFAFQKNWILSNLIPQLVPKHLKIAREKHLNYCQGKIDKRLEEKNPKKDLLTVLIAKHNAGERFTPGEMRSNSQLIIVAGSETTATFLSGTSFYLCRNPATYKKLVDEIRGAFSSYDEITGLATESLPYLKAVIDEGLRIYPPVPMGMPRVSPGETIDGKYVPEGTIVMTSSYAATHSELNFHRPDDFVPERWIDPNCTDKKEASQPFLLGSRVCLGRSLALLEMRLILCKMLWSYDMEMVNPEQEWFQENTFGMLWEKPKLPLRFIRREGVEVPPADY</sequence>
<dbReference type="PANTHER" id="PTHR24305:SF210">
    <property type="entry name" value="CYTOCHROME P450 MONOOXYGENASE ASQL-RELATED"/>
    <property type="match status" value="1"/>
</dbReference>
<keyword evidence="8" id="KW-0560">Oxidoreductase</keyword>
<feature type="transmembrane region" description="Helical" evidence="13">
    <location>
        <begin position="20"/>
        <end position="42"/>
    </location>
</feature>
<keyword evidence="4 12" id="KW-0349">Heme</keyword>
<dbReference type="InterPro" id="IPR036396">
    <property type="entry name" value="Cyt_P450_sf"/>
</dbReference>
<dbReference type="EMBL" id="ML119165">
    <property type="protein sequence ID" value="RPB08334.1"/>
    <property type="molecule type" value="Genomic_DNA"/>
</dbReference>
<reference evidence="14 15" key="1">
    <citation type="journal article" date="2018" name="Nat. Ecol. Evol.">
        <title>Pezizomycetes genomes reveal the molecular basis of ectomycorrhizal truffle lifestyle.</title>
        <authorList>
            <person name="Murat C."/>
            <person name="Payen T."/>
            <person name="Noel B."/>
            <person name="Kuo A."/>
            <person name="Morin E."/>
            <person name="Chen J."/>
            <person name="Kohler A."/>
            <person name="Krizsan K."/>
            <person name="Balestrini R."/>
            <person name="Da Silva C."/>
            <person name="Montanini B."/>
            <person name="Hainaut M."/>
            <person name="Levati E."/>
            <person name="Barry K.W."/>
            <person name="Belfiori B."/>
            <person name="Cichocki N."/>
            <person name="Clum A."/>
            <person name="Dockter R.B."/>
            <person name="Fauchery L."/>
            <person name="Guy J."/>
            <person name="Iotti M."/>
            <person name="Le Tacon F."/>
            <person name="Lindquist E.A."/>
            <person name="Lipzen A."/>
            <person name="Malagnac F."/>
            <person name="Mello A."/>
            <person name="Molinier V."/>
            <person name="Miyauchi S."/>
            <person name="Poulain J."/>
            <person name="Riccioni C."/>
            <person name="Rubini A."/>
            <person name="Sitrit Y."/>
            <person name="Splivallo R."/>
            <person name="Traeger S."/>
            <person name="Wang M."/>
            <person name="Zifcakova L."/>
            <person name="Wipf D."/>
            <person name="Zambonelli A."/>
            <person name="Paolocci F."/>
            <person name="Nowrousian M."/>
            <person name="Ottonello S."/>
            <person name="Baldrian P."/>
            <person name="Spatafora J.W."/>
            <person name="Henrissat B."/>
            <person name="Nagy L.G."/>
            <person name="Aury J.M."/>
            <person name="Wincker P."/>
            <person name="Grigoriev I.V."/>
            <person name="Bonfante P."/>
            <person name="Martin F.M."/>
        </authorList>
    </citation>
    <scope>NUCLEOTIDE SEQUENCE [LARGE SCALE GENOMIC DNA]</scope>
    <source>
        <strain evidence="14 15">CCBAS932</strain>
    </source>
</reference>
<dbReference type="AlphaFoldDB" id="A0A3N4KCT4"/>
<dbReference type="STRING" id="1392247.A0A3N4KCT4"/>